<dbReference type="Pfam" id="PF18962">
    <property type="entry name" value="Por_Secre_tail"/>
    <property type="match status" value="1"/>
</dbReference>
<evidence type="ECO:0000256" key="1">
    <source>
        <dbReference type="ARBA" id="ARBA00022729"/>
    </source>
</evidence>
<feature type="domain" description="Secretion system C-terminal sorting" evidence="2">
    <location>
        <begin position="345"/>
        <end position="413"/>
    </location>
</feature>
<evidence type="ECO:0000259" key="2">
    <source>
        <dbReference type="Pfam" id="PF18962"/>
    </source>
</evidence>
<dbReference type="EMBL" id="JAODOP010000004">
    <property type="protein sequence ID" value="MEF3835118.1"/>
    <property type="molecule type" value="Genomic_DNA"/>
</dbReference>
<keyword evidence="4" id="KW-1185">Reference proteome</keyword>
<dbReference type="NCBIfam" id="TIGR04183">
    <property type="entry name" value="Por_Secre_tail"/>
    <property type="match status" value="1"/>
</dbReference>
<dbReference type="InterPro" id="IPR026444">
    <property type="entry name" value="Secre_tail"/>
</dbReference>
<dbReference type="InterPro" id="IPR008979">
    <property type="entry name" value="Galactose-bd-like_sf"/>
</dbReference>
<organism evidence="3 4">
    <name type="scientific">Flavivirga spongiicola</name>
    <dbReference type="NCBI Taxonomy" id="421621"/>
    <lineage>
        <taxon>Bacteria</taxon>
        <taxon>Pseudomonadati</taxon>
        <taxon>Bacteroidota</taxon>
        <taxon>Flavobacteriia</taxon>
        <taxon>Flavobacteriales</taxon>
        <taxon>Flavobacteriaceae</taxon>
        <taxon>Flavivirga</taxon>
    </lineage>
</organism>
<gene>
    <name evidence="3" type="ORF">N1F79_18490</name>
</gene>
<reference evidence="3 4" key="1">
    <citation type="submission" date="2022-09" db="EMBL/GenBank/DDBJ databases">
        <title>Genome sequencing of Flavivirga sp. MEBiC05379.</title>
        <authorList>
            <person name="Oh H.-M."/>
            <person name="Kwon K.K."/>
            <person name="Park M.J."/>
            <person name="Yang S.-H."/>
        </authorList>
    </citation>
    <scope>NUCLEOTIDE SEQUENCE [LARGE SCALE GENOMIC DNA]</scope>
    <source>
        <strain evidence="3 4">MEBiC05379</strain>
    </source>
</reference>
<evidence type="ECO:0000313" key="4">
    <source>
        <dbReference type="Proteomes" id="UP001337305"/>
    </source>
</evidence>
<dbReference type="RefSeq" id="WP_303307411.1">
    <property type="nucleotide sequence ID" value="NZ_JAODOP010000004.1"/>
</dbReference>
<protein>
    <submittedName>
        <fullName evidence="3">T9SS type A sorting domain-containing protein</fullName>
    </submittedName>
</protein>
<evidence type="ECO:0000313" key="3">
    <source>
        <dbReference type="EMBL" id="MEF3835118.1"/>
    </source>
</evidence>
<dbReference type="Gene3D" id="2.60.120.260">
    <property type="entry name" value="Galactose-binding domain-like"/>
    <property type="match status" value="1"/>
</dbReference>
<sequence>MRKITLLLSIIVLNTMVISAQIIPTGLWYPIGDVTISTVTDDGDNGDGAGDGALFINGQSSVVGQGARFKFNGTMESGTNYAIDSYIYNFSGSFSRVRVSLHNITDDVELAVYVDAGTVLNGSNQLENVVFNYTAIASDVGDQLELRYVRNDDGNTARDFKIDNASLGGTFITEALPAVSSSGVWSAIGDTAITNTTNDDDNGDGLNDGAIYVDGLSAVVGQGVAFTFDEAIVNGNRYTAEATIYNSDASFSRLQLSLYNATDDVVLATSSSVVLVGGAIETTSITYDALATDNGDVLVLRFIRDDDGNTARNFSIDIAKINGAVLSTTVLGIEDNILKQGIATYPNPVSHILNIKKIDNGITIKNASLYNIIGKEVYTAINTSSIDVSNFSKGLYILKLESQEGGVLTKKVLVE</sequence>
<dbReference type="Proteomes" id="UP001337305">
    <property type="component" value="Unassembled WGS sequence"/>
</dbReference>
<dbReference type="SUPFAM" id="SSF49785">
    <property type="entry name" value="Galactose-binding domain-like"/>
    <property type="match status" value="1"/>
</dbReference>
<proteinExistence type="predicted"/>
<comment type="caution">
    <text evidence="3">The sequence shown here is derived from an EMBL/GenBank/DDBJ whole genome shotgun (WGS) entry which is preliminary data.</text>
</comment>
<accession>A0ABU7XWP8</accession>
<name>A0ABU7XWP8_9FLAO</name>
<keyword evidence="1" id="KW-0732">Signal</keyword>